<protein>
    <recommendedName>
        <fullName evidence="6">FecR protein domain-containing protein</fullName>
    </recommendedName>
</protein>
<evidence type="ECO:0000259" key="2">
    <source>
        <dbReference type="Pfam" id="PF04773"/>
    </source>
</evidence>
<gene>
    <name evidence="4" type="ORF">A3860_13775</name>
</gene>
<dbReference type="PIRSF" id="PIRSF018266">
    <property type="entry name" value="FecR"/>
    <property type="match status" value="1"/>
</dbReference>
<dbReference type="Gene3D" id="2.60.120.1440">
    <property type="match status" value="1"/>
</dbReference>
<keyword evidence="1" id="KW-0812">Transmembrane</keyword>
<sequence>MENYQQDNIPYHLILDEMERVLSPAEAIALEQWKDASPENLTFYNTVRNAGDRLTLLNLYKTADVDNAWSRMSASVQREQEQPQVGRKGNLLLLFGALAAAVITGVSIILFNWFSTGETIYHTANERRQIVLPDGSHVFLNERSAISYIRRSFHQKRQVKLLEGEAYFEVVHDDKNEFLVELGAIVVRDIGTSFDIKIDTGNIQVIVNDGAVSMEHQQPAANLQKVVLTANQMALFNRNTKSISYDAAAPLNYKAWQDKKLRYVQTPLSMVCRDLNRIYGTRVVFQDTALAEKKLNAYLNQKTEDQIMHIIAASLQLKIVKKDSTFIISR</sequence>
<dbReference type="InterPro" id="IPR032508">
    <property type="entry name" value="FecR_C"/>
</dbReference>
<evidence type="ECO:0000256" key="1">
    <source>
        <dbReference type="SAM" id="Phobius"/>
    </source>
</evidence>
<evidence type="ECO:0000259" key="3">
    <source>
        <dbReference type="Pfam" id="PF16344"/>
    </source>
</evidence>
<evidence type="ECO:0008006" key="6">
    <source>
        <dbReference type="Google" id="ProtNLM"/>
    </source>
</evidence>
<dbReference type="EMBL" id="LVYD01000002">
    <property type="protein sequence ID" value="OQP66545.1"/>
    <property type="molecule type" value="Genomic_DNA"/>
</dbReference>
<dbReference type="STRING" id="1703345.A3860_13775"/>
<dbReference type="PANTHER" id="PTHR30273">
    <property type="entry name" value="PERIPLASMIC SIGNAL SENSOR AND SIGMA FACTOR ACTIVATOR FECR-RELATED"/>
    <property type="match status" value="1"/>
</dbReference>
<reference evidence="4 5" key="1">
    <citation type="submission" date="2016-03" db="EMBL/GenBank/DDBJ databases">
        <title>Niastella vici sp. nov., isolated from farmland soil.</title>
        <authorList>
            <person name="Chen L."/>
            <person name="Wang D."/>
            <person name="Yang S."/>
            <person name="Wang G."/>
        </authorList>
    </citation>
    <scope>NUCLEOTIDE SEQUENCE [LARGE SCALE GENOMIC DNA]</scope>
    <source>
        <strain evidence="4 5">DJ57</strain>
    </source>
</reference>
<dbReference type="Pfam" id="PF16344">
    <property type="entry name" value="FecR_C"/>
    <property type="match status" value="1"/>
</dbReference>
<proteinExistence type="predicted"/>
<comment type="caution">
    <text evidence="4">The sequence shown here is derived from an EMBL/GenBank/DDBJ whole genome shotgun (WGS) entry which is preliminary data.</text>
</comment>
<dbReference type="InterPro" id="IPR006860">
    <property type="entry name" value="FecR"/>
</dbReference>
<keyword evidence="1" id="KW-0472">Membrane</keyword>
<accession>A0A1V9G7D6</accession>
<dbReference type="Gene3D" id="3.55.50.30">
    <property type="match status" value="1"/>
</dbReference>
<dbReference type="AlphaFoldDB" id="A0A1V9G7D6"/>
<dbReference type="OrthoDB" id="643763at2"/>
<evidence type="ECO:0000313" key="5">
    <source>
        <dbReference type="Proteomes" id="UP000192796"/>
    </source>
</evidence>
<dbReference type="InterPro" id="IPR012373">
    <property type="entry name" value="Ferrdict_sens_TM"/>
</dbReference>
<organism evidence="4 5">
    <name type="scientific">Niastella vici</name>
    <dbReference type="NCBI Taxonomy" id="1703345"/>
    <lineage>
        <taxon>Bacteria</taxon>
        <taxon>Pseudomonadati</taxon>
        <taxon>Bacteroidota</taxon>
        <taxon>Chitinophagia</taxon>
        <taxon>Chitinophagales</taxon>
        <taxon>Chitinophagaceae</taxon>
        <taxon>Niastella</taxon>
    </lineage>
</organism>
<evidence type="ECO:0000313" key="4">
    <source>
        <dbReference type="EMBL" id="OQP66545.1"/>
    </source>
</evidence>
<dbReference type="Proteomes" id="UP000192796">
    <property type="component" value="Unassembled WGS sequence"/>
</dbReference>
<keyword evidence="5" id="KW-1185">Reference proteome</keyword>
<feature type="domain" description="Protein FecR C-terminal" evidence="3">
    <location>
        <begin position="261"/>
        <end position="328"/>
    </location>
</feature>
<dbReference type="PANTHER" id="PTHR30273:SF2">
    <property type="entry name" value="PROTEIN FECR"/>
    <property type="match status" value="1"/>
</dbReference>
<dbReference type="GO" id="GO:0016989">
    <property type="term" value="F:sigma factor antagonist activity"/>
    <property type="evidence" value="ECO:0007669"/>
    <property type="project" value="TreeGrafter"/>
</dbReference>
<dbReference type="Pfam" id="PF04773">
    <property type="entry name" value="FecR"/>
    <property type="match status" value="1"/>
</dbReference>
<keyword evidence="1" id="KW-1133">Transmembrane helix</keyword>
<name>A0A1V9G7D6_9BACT</name>
<dbReference type="RefSeq" id="WP_081145487.1">
    <property type="nucleotide sequence ID" value="NZ_LVYD01000002.1"/>
</dbReference>
<feature type="transmembrane region" description="Helical" evidence="1">
    <location>
        <begin position="91"/>
        <end position="114"/>
    </location>
</feature>
<feature type="domain" description="FecR protein" evidence="2">
    <location>
        <begin position="122"/>
        <end position="212"/>
    </location>
</feature>